<evidence type="ECO:0000313" key="1">
    <source>
        <dbReference type="EMBL" id="KAJ1135673.1"/>
    </source>
</evidence>
<dbReference type="EMBL" id="JANPWB010000010">
    <property type="protein sequence ID" value="KAJ1135673.1"/>
    <property type="molecule type" value="Genomic_DNA"/>
</dbReference>
<comment type="caution">
    <text evidence="1">The sequence shown here is derived from an EMBL/GenBank/DDBJ whole genome shotgun (WGS) entry which is preliminary data.</text>
</comment>
<proteinExistence type="predicted"/>
<keyword evidence="2" id="KW-1185">Reference proteome</keyword>
<organism evidence="1 2">
    <name type="scientific">Pleurodeles waltl</name>
    <name type="common">Iberian ribbed newt</name>
    <dbReference type="NCBI Taxonomy" id="8319"/>
    <lineage>
        <taxon>Eukaryota</taxon>
        <taxon>Metazoa</taxon>
        <taxon>Chordata</taxon>
        <taxon>Craniata</taxon>
        <taxon>Vertebrata</taxon>
        <taxon>Euteleostomi</taxon>
        <taxon>Amphibia</taxon>
        <taxon>Batrachia</taxon>
        <taxon>Caudata</taxon>
        <taxon>Salamandroidea</taxon>
        <taxon>Salamandridae</taxon>
        <taxon>Pleurodelinae</taxon>
        <taxon>Pleurodeles</taxon>
    </lineage>
</organism>
<gene>
    <name evidence="1" type="ORF">NDU88_002111</name>
</gene>
<accession>A0AAV7QBR0</accession>
<evidence type="ECO:0000313" key="2">
    <source>
        <dbReference type="Proteomes" id="UP001066276"/>
    </source>
</evidence>
<name>A0AAV7QBR0_PLEWA</name>
<dbReference type="Proteomes" id="UP001066276">
    <property type="component" value="Chromosome 6"/>
</dbReference>
<protein>
    <submittedName>
        <fullName evidence="1">Uncharacterized protein</fullName>
    </submittedName>
</protein>
<reference evidence="1" key="1">
    <citation type="journal article" date="2022" name="bioRxiv">
        <title>Sequencing and chromosome-scale assembly of the giantPleurodeles waltlgenome.</title>
        <authorList>
            <person name="Brown T."/>
            <person name="Elewa A."/>
            <person name="Iarovenko S."/>
            <person name="Subramanian E."/>
            <person name="Araus A.J."/>
            <person name="Petzold A."/>
            <person name="Susuki M."/>
            <person name="Suzuki K.-i.T."/>
            <person name="Hayashi T."/>
            <person name="Toyoda A."/>
            <person name="Oliveira C."/>
            <person name="Osipova E."/>
            <person name="Leigh N.D."/>
            <person name="Simon A."/>
            <person name="Yun M.H."/>
        </authorList>
    </citation>
    <scope>NUCLEOTIDE SEQUENCE</scope>
    <source>
        <strain evidence="1">20211129_DDA</strain>
        <tissue evidence="1">Liver</tissue>
    </source>
</reference>
<dbReference type="AlphaFoldDB" id="A0AAV7QBR0"/>
<sequence length="67" mass="8012">MCRSFIEVKKALRDHEIKSSMIFLTKVVTGDKTLYFETHEETWDWLEGWTKVAGPKTKIRMERQTIH</sequence>